<dbReference type="GO" id="GO:0016757">
    <property type="term" value="F:glycosyltransferase activity"/>
    <property type="evidence" value="ECO:0007669"/>
    <property type="project" value="UniProtKB-KW"/>
</dbReference>
<keyword evidence="3 6" id="KW-0812">Transmembrane</keyword>
<feature type="transmembrane region" description="Helical" evidence="6">
    <location>
        <begin position="89"/>
        <end position="114"/>
    </location>
</feature>
<dbReference type="NCBIfam" id="NF008978">
    <property type="entry name" value="PRK12324.1-4"/>
    <property type="match status" value="1"/>
</dbReference>
<evidence type="ECO:0000256" key="1">
    <source>
        <dbReference type="ARBA" id="ARBA00004141"/>
    </source>
</evidence>
<dbReference type="InterPro" id="IPR050475">
    <property type="entry name" value="Prenyltransferase_related"/>
</dbReference>
<dbReference type="InterPro" id="IPR000537">
    <property type="entry name" value="UbiA_prenyltransferase"/>
</dbReference>
<keyword evidence="4 6" id="KW-1133">Transmembrane helix</keyword>
<dbReference type="Gene3D" id="1.10.357.140">
    <property type="entry name" value="UbiA prenyltransferase"/>
    <property type="match status" value="1"/>
</dbReference>
<feature type="transmembrane region" description="Helical" evidence="6">
    <location>
        <begin position="170"/>
        <end position="186"/>
    </location>
</feature>
<dbReference type="CDD" id="cd13963">
    <property type="entry name" value="PT_UbiA_2"/>
    <property type="match status" value="1"/>
</dbReference>
<dbReference type="PANTHER" id="PTHR42723">
    <property type="entry name" value="CHLOROPHYLL SYNTHASE"/>
    <property type="match status" value="1"/>
</dbReference>
<dbReference type="PANTHER" id="PTHR42723:SF1">
    <property type="entry name" value="CHLOROPHYLL SYNTHASE, CHLOROPLASTIC"/>
    <property type="match status" value="1"/>
</dbReference>
<evidence type="ECO:0000256" key="2">
    <source>
        <dbReference type="ARBA" id="ARBA00022475"/>
    </source>
</evidence>
<evidence type="ECO:0000313" key="7">
    <source>
        <dbReference type="EMBL" id="RDH80807.1"/>
    </source>
</evidence>
<feature type="transmembrane region" description="Helical" evidence="6">
    <location>
        <begin position="272"/>
        <end position="290"/>
    </location>
</feature>
<dbReference type="GO" id="GO:0016765">
    <property type="term" value="F:transferase activity, transferring alkyl or aryl (other than methyl) groups"/>
    <property type="evidence" value="ECO:0007669"/>
    <property type="project" value="InterPro"/>
</dbReference>
<dbReference type="Pfam" id="PF01040">
    <property type="entry name" value="UbiA"/>
    <property type="match status" value="1"/>
</dbReference>
<accession>A0A370D943</accession>
<dbReference type="Proteomes" id="UP000254266">
    <property type="component" value="Unassembled WGS sequence"/>
</dbReference>
<feature type="transmembrane region" description="Helical" evidence="6">
    <location>
        <begin position="120"/>
        <end position="137"/>
    </location>
</feature>
<evidence type="ECO:0000256" key="6">
    <source>
        <dbReference type="SAM" id="Phobius"/>
    </source>
</evidence>
<evidence type="ECO:0000313" key="8">
    <source>
        <dbReference type="Proteomes" id="UP000254266"/>
    </source>
</evidence>
<protein>
    <submittedName>
        <fullName evidence="7">Decaprenyl-phosphate phosphoribosyltransferase</fullName>
    </submittedName>
</protein>
<name>A0A370D943_9GAMM</name>
<proteinExistence type="predicted"/>
<sequence>MNSTSVSPENKSVLLGLIKLMRPKQWIKNGFVLAPLVFSGQFTDIISIADSLLAMFLFSMASSATYIINDYHDIEHDCKHPVKSKKRPLASGLVSKSQALVLLCILYGVLTWGYFQQPTVLLVILAYLGLNLAYTFFLKHQPVIDIFTIAIGFVLRVYAGAMALSVPVSSWMFVTTLCLALFLASVKRRQELMQSGTEGRKVLEHYSVSLIDRYAEISATGALLFYSLFVMTARPEMVTTIPFVLYGLFRYWFIVESQDGGESPTDALLSDWQLMVTVIIWVSVSAWAILPKGV</sequence>
<evidence type="ECO:0000256" key="5">
    <source>
        <dbReference type="ARBA" id="ARBA00023136"/>
    </source>
</evidence>
<comment type="subcellular location">
    <subcellularLocation>
        <location evidence="1">Membrane</location>
        <topology evidence="1">Multi-pass membrane protein</topology>
    </subcellularLocation>
</comment>
<feature type="transmembrane region" description="Helical" evidence="6">
    <location>
        <begin position="45"/>
        <end position="68"/>
    </location>
</feature>
<evidence type="ECO:0000256" key="4">
    <source>
        <dbReference type="ARBA" id="ARBA00022989"/>
    </source>
</evidence>
<organism evidence="7 8">
    <name type="scientific">endosymbiont of Galathealinum brachiosum</name>
    <dbReference type="NCBI Taxonomy" id="2200906"/>
    <lineage>
        <taxon>Bacteria</taxon>
        <taxon>Pseudomonadati</taxon>
        <taxon>Pseudomonadota</taxon>
        <taxon>Gammaproteobacteria</taxon>
        <taxon>sulfur-oxidizing symbionts</taxon>
    </lineage>
</organism>
<keyword evidence="7" id="KW-0328">Glycosyltransferase</keyword>
<keyword evidence="8" id="KW-1185">Reference proteome</keyword>
<reference evidence="7 8" key="1">
    <citation type="journal article" date="2018" name="ISME J.">
        <title>Endosymbiont genomes yield clues of tubeworm success.</title>
        <authorList>
            <person name="Li Y."/>
            <person name="Liles M.R."/>
            <person name="Halanych K.M."/>
        </authorList>
    </citation>
    <scope>NUCLEOTIDE SEQUENCE [LARGE SCALE GENOMIC DNA]</scope>
    <source>
        <strain evidence="7">A1464</strain>
    </source>
</reference>
<dbReference type="InterPro" id="IPR044878">
    <property type="entry name" value="UbiA_sf"/>
</dbReference>
<gene>
    <name evidence="7" type="ORF">DIZ80_17450</name>
</gene>
<dbReference type="EMBL" id="QFXC01000014">
    <property type="protein sequence ID" value="RDH80807.1"/>
    <property type="molecule type" value="Genomic_DNA"/>
</dbReference>
<keyword evidence="7" id="KW-0808">Transferase</keyword>
<keyword evidence="5 6" id="KW-0472">Membrane</keyword>
<feature type="transmembrane region" description="Helical" evidence="6">
    <location>
        <begin position="144"/>
        <end position="164"/>
    </location>
</feature>
<dbReference type="AlphaFoldDB" id="A0A370D943"/>
<feature type="transmembrane region" description="Helical" evidence="6">
    <location>
        <begin position="223"/>
        <end position="252"/>
    </location>
</feature>
<keyword evidence="2" id="KW-1003">Cell membrane</keyword>
<evidence type="ECO:0000256" key="3">
    <source>
        <dbReference type="ARBA" id="ARBA00022692"/>
    </source>
</evidence>
<comment type="caution">
    <text evidence="7">The sequence shown here is derived from an EMBL/GenBank/DDBJ whole genome shotgun (WGS) entry which is preliminary data.</text>
</comment>
<dbReference type="GO" id="GO:0016020">
    <property type="term" value="C:membrane"/>
    <property type="evidence" value="ECO:0007669"/>
    <property type="project" value="UniProtKB-SubCell"/>
</dbReference>